<gene>
    <name evidence="2" type="ORF">IV203_013969</name>
</gene>
<evidence type="ECO:0000313" key="3">
    <source>
        <dbReference type="Proteomes" id="UP000693970"/>
    </source>
</evidence>
<dbReference type="AlphaFoldDB" id="A0A9K3M6K6"/>
<keyword evidence="1" id="KW-0812">Transmembrane</keyword>
<evidence type="ECO:0000313" key="2">
    <source>
        <dbReference type="EMBL" id="KAG7374874.1"/>
    </source>
</evidence>
<evidence type="ECO:0000256" key="1">
    <source>
        <dbReference type="SAM" id="Phobius"/>
    </source>
</evidence>
<dbReference type="EMBL" id="JAGRRH010000001">
    <property type="protein sequence ID" value="KAG7374874.1"/>
    <property type="molecule type" value="Genomic_DNA"/>
</dbReference>
<feature type="transmembrane region" description="Helical" evidence="1">
    <location>
        <begin position="178"/>
        <end position="197"/>
    </location>
</feature>
<name>A0A9K3M6K6_9STRA</name>
<protein>
    <submittedName>
        <fullName evidence="2">Uncharacterized protein</fullName>
    </submittedName>
</protein>
<sequence length="413" mass="46080">MQSSDSMNPKLVVERLATTDTASSTASILSLVSSKDSDDSQASFWSSPPQYEFTFTTHYYYTTSSNQRFEQSLDVYQPQNVTTSNKGVVVMVVGSGWMGHQPYVYWGTSWWNSSLPKQISTMGYTCIVIRHSGGFPRIHLLAKSSWTSLLTLLLVVHLVVFSLLKWCWDCEDNDNSVHNQMILATFVTLFFYIFWYWQGQGAATLDGMLNDVSTALKFIDQHLPQWTDRSSDTRLKNKFKGKIQIIFGGYSSGAHVAATLLSSEKLSPLAKHNTLSNVDICHVLYLSGFLHVSPSSLITTLLTVCILGQWPSTIPSPLQAIKDRPQQCKSHPVNNLPPHTLLGCQYEVFGLPILDSAFCSVAYTNILNQQQPNSAECTLLQEWTCNHWSALSTMALRQALYSSLVKACAAIKS</sequence>
<reference evidence="2" key="2">
    <citation type="submission" date="2021-04" db="EMBL/GenBank/DDBJ databases">
        <authorList>
            <person name="Podell S."/>
        </authorList>
    </citation>
    <scope>NUCLEOTIDE SEQUENCE</scope>
    <source>
        <strain evidence="2">Hildebrandi</strain>
    </source>
</reference>
<reference evidence="2" key="1">
    <citation type="journal article" date="2021" name="Sci. Rep.">
        <title>Diploid genomic architecture of Nitzschia inconspicua, an elite biomass production diatom.</title>
        <authorList>
            <person name="Oliver A."/>
            <person name="Podell S."/>
            <person name="Pinowska A."/>
            <person name="Traller J.C."/>
            <person name="Smith S.R."/>
            <person name="McClure R."/>
            <person name="Beliaev A."/>
            <person name="Bohutskyi P."/>
            <person name="Hill E.A."/>
            <person name="Rabines A."/>
            <person name="Zheng H."/>
            <person name="Allen L.Z."/>
            <person name="Kuo A."/>
            <person name="Grigoriev I.V."/>
            <person name="Allen A.E."/>
            <person name="Hazlebeck D."/>
            <person name="Allen E.E."/>
        </authorList>
    </citation>
    <scope>NUCLEOTIDE SEQUENCE</scope>
    <source>
        <strain evidence="2">Hildebrandi</strain>
    </source>
</reference>
<keyword evidence="1" id="KW-1133">Transmembrane helix</keyword>
<proteinExistence type="predicted"/>
<dbReference type="OrthoDB" id="189743at2759"/>
<keyword evidence="1" id="KW-0472">Membrane</keyword>
<accession>A0A9K3M6K6</accession>
<comment type="caution">
    <text evidence="2">The sequence shown here is derived from an EMBL/GenBank/DDBJ whole genome shotgun (WGS) entry which is preliminary data.</text>
</comment>
<feature type="transmembrane region" description="Helical" evidence="1">
    <location>
        <begin position="146"/>
        <end position="166"/>
    </location>
</feature>
<organism evidence="2 3">
    <name type="scientific">Nitzschia inconspicua</name>
    <dbReference type="NCBI Taxonomy" id="303405"/>
    <lineage>
        <taxon>Eukaryota</taxon>
        <taxon>Sar</taxon>
        <taxon>Stramenopiles</taxon>
        <taxon>Ochrophyta</taxon>
        <taxon>Bacillariophyta</taxon>
        <taxon>Bacillariophyceae</taxon>
        <taxon>Bacillariophycidae</taxon>
        <taxon>Bacillariales</taxon>
        <taxon>Bacillariaceae</taxon>
        <taxon>Nitzschia</taxon>
    </lineage>
</organism>
<dbReference type="Proteomes" id="UP000693970">
    <property type="component" value="Unassembled WGS sequence"/>
</dbReference>
<keyword evidence="3" id="KW-1185">Reference proteome</keyword>